<proteinExistence type="predicted"/>
<gene>
    <name evidence="1" type="ORF">SKAU_G00249290</name>
</gene>
<dbReference type="AlphaFoldDB" id="A0A9Q1F2H2"/>
<protein>
    <submittedName>
        <fullName evidence="1">Uncharacterized protein</fullName>
    </submittedName>
</protein>
<name>A0A9Q1F2H2_SYNKA</name>
<accession>A0A9Q1F2H2</accession>
<organism evidence="1 2">
    <name type="scientific">Synaphobranchus kaupii</name>
    <name type="common">Kaup's arrowtooth eel</name>
    <dbReference type="NCBI Taxonomy" id="118154"/>
    <lineage>
        <taxon>Eukaryota</taxon>
        <taxon>Metazoa</taxon>
        <taxon>Chordata</taxon>
        <taxon>Craniata</taxon>
        <taxon>Vertebrata</taxon>
        <taxon>Euteleostomi</taxon>
        <taxon>Actinopterygii</taxon>
        <taxon>Neopterygii</taxon>
        <taxon>Teleostei</taxon>
        <taxon>Anguilliformes</taxon>
        <taxon>Synaphobranchidae</taxon>
        <taxon>Synaphobranchus</taxon>
    </lineage>
</organism>
<evidence type="ECO:0000313" key="1">
    <source>
        <dbReference type="EMBL" id="KAJ8349799.1"/>
    </source>
</evidence>
<dbReference type="Proteomes" id="UP001152622">
    <property type="component" value="Chromosome 9"/>
</dbReference>
<keyword evidence="2" id="KW-1185">Reference proteome</keyword>
<dbReference type="EMBL" id="JAINUF010000009">
    <property type="protein sequence ID" value="KAJ8349799.1"/>
    <property type="molecule type" value="Genomic_DNA"/>
</dbReference>
<comment type="caution">
    <text evidence="1">The sequence shown here is derived from an EMBL/GenBank/DDBJ whole genome shotgun (WGS) entry which is preliminary data.</text>
</comment>
<reference evidence="1" key="1">
    <citation type="journal article" date="2023" name="Science">
        <title>Genome structures resolve the early diversification of teleost fishes.</title>
        <authorList>
            <person name="Parey E."/>
            <person name="Louis A."/>
            <person name="Montfort J."/>
            <person name="Bouchez O."/>
            <person name="Roques C."/>
            <person name="Iampietro C."/>
            <person name="Lluch J."/>
            <person name="Castinel A."/>
            <person name="Donnadieu C."/>
            <person name="Desvignes T."/>
            <person name="Floi Bucao C."/>
            <person name="Jouanno E."/>
            <person name="Wen M."/>
            <person name="Mejri S."/>
            <person name="Dirks R."/>
            <person name="Jansen H."/>
            <person name="Henkel C."/>
            <person name="Chen W.J."/>
            <person name="Zahm M."/>
            <person name="Cabau C."/>
            <person name="Klopp C."/>
            <person name="Thompson A.W."/>
            <person name="Robinson-Rechavi M."/>
            <person name="Braasch I."/>
            <person name="Lecointre G."/>
            <person name="Bobe J."/>
            <person name="Postlethwait J.H."/>
            <person name="Berthelot C."/>
            <person name="Roest Crollius H."/>
            <person name="Guiguen Y."/>
        </authorList>
    </citation>
    <scope>NUCLEOTIDE SEQUENCE</scope>
    <source>
        <strain evidence="1">WJC10195</strain>
    </source>
</reference>
<evidence type="ECO:0000313" key="2">
    <source>
        <dbReference type="Proteomes" id="UP001152622"/>
    </source>
</evidence>
<sequence>MAIFSNKYDNMFRRTVVNSLLSQNILTKKIYTRVVSLLDSLALSVSQWCLVNLWTAVSQASYVFRFVSHGKTSQKVFFRLRRCWRSWRESDTEVQLENSDWNSCDSGEEEFFLKGIDLVLDFVDSPDDEARIPSLSTSVSEKCVFECV</sequence>